<dbReference type="Proteomes" id="UP000192532">
    <property type="component" value="Unassembled WGS sequence"/>
</dbReference>
<name>A0A1X0WXN0_STROR</name>
<gene>
    <name evidence="2" type="ORF">ATE37_10345</name>
</gene>
<evidence type="ECO:0000313" key="3">
    <source>
        <dbReference type="Proteomes" id="UP000192532"/>
    </source>
</evidence>
<sequence length="134" mass="15643">MTERAELINDIEKLKAERNRLLRQVEEAEQWESTAWDSFNALADHLQATEKKQAIAQNYWDSSRSAIELQFEFVASQIARVKKVLDKKRYELLEGEIDELMKEIAELADVLGLEIEELPKYLPFYTLPAEEIVD</sequence>
<protein>
    <submittedName>
        <fullName evidence="2">Uncharacterized protein</fullName>
    </submittedName>
</protein>
<accession>A0A1X0WXN0</accession>
<dbReference type="AlphaFoldDB" id="A0A1X0WXN0"/>
<organism evidence="2 3">
    <name type="scientific">Streptococcus oralis subsp. tigurinus</name>
    <dbReference type="NCBI Taxonomy" id="1077464"/>
    <lineage>
        <taxon>Bacteria</taxon>
        <taxon>Bacillati</taxon>
        <taxon>Bacillota</taxon>
        <taxon>Bacilli</taxon>
        <taxon>Lactobacillales</taxon>
        <taxon>Streptococcaceae</taxon>
        <taxon>Streptococcus</taxon>
    </lineage>
</organism>
<keyword evidence="1" id="KW-0175">Coiled coil</keyword>
<dbReference type="RefSeq" id="WP_084868979.1">
    <property type="nucleotide sequence ID" value="NZ_LNVH01000013.1"/>
</dbReference>
<evidence type="ECO:0000313" key="2">
    <source>
        <dbReference type="EMBL" id="ORJ31454.1"/>
    </source>
</evidence>
<comment type="caution">
    <text evidence="2">The sequence shown here is derived from an EMBL/GenBank/DDBJ whole genome shotgun (WGS) entry which is preliminary data.</text>
</comment>
<dbReference type="EMBL" id="LNVH01000013">
    <property type="protein sequence ID" value="ORJ31454.1"/>
    <property type="molecule type" value="Genomic_DNA"/>
</dbReference>
<evidence type="ECO:0000256" key="1">
    <source>
        <dbReference type="SAM" id="Coils"/>
    </source>
</evidence>
<proteinExistence type="predicted"/>
<feature type="coiled-coil region" evidence="1">
    <location>
        <begin position="4"/>
        <end position="34"/>
    </location>
</feature>
<reference evidence="2 3" key="1">
    <citation type="journal article" date="2016" name="PLoS ONE">
        <title>Comparative Genomics Analysis of Streptococcus tigurinus Strains Identifies Genetic Elements Specifically and Uniquely Present in Highly Virulent Strains.</title>
        <authorList>
            <person name="Diene S.M."/>
            <person name="Francois P."/>
            <person name="Zbinden A."/>
            <person name="Entenza J.M."/>
            <person name="Resch G."/>
        </authorList>
    </citation>
    <scope>NUCLEOTIDE SEQUENCE [LARGE SCALE GENOMIC DNA]</scope>
    <source>
        <strain evidence="2 3">859</strain>
    </source>
</reference>